<comment type="caution">
    <text evidence="3">The sequence shown here is derived from an EMBL/GenBank/DDBJ whole genome shotgun (WGS) entry which is preliminary data.</text>
</comment>
<dbReference type="Pfam" id="PF00102">
    <property type="entry name" value="Y_phosphatase"/>
    <property type="match status" value="2"/>
</dbReference>
<dbReference type="EMBL" id="JARBDR010000640">
    <property type="protein sequence ID" value="KAJ8310248.1"/>
    <property type="molecule type" value="Genomic_DNA"/>
</dbReference>
<dbReference type="InterPro" id="IPR000387">
    <property type="entry name" value="Tyr_Pase_dom"/>
</dbReference>
<dbReference type="InterPro" id="IPR000242">
    <property type="entry name" value="PTP_cat"/>
</dbReference>
<sequence>MWVMKTKETRHILQFHFTTWPDHGTPDPVQLMLFHRQVKDVKTDLNGPPIVHCAAGIGRTGTFIALDTLHDYGDKTGRIDVFEYVMKMRKDRMNMIQTLELQWYPADEMEMNVGSFQIKKVSGPHFDGKMSEISFTVTRQVDEKYVRMLMIRPWPTGRCVPADKKELLKLIEMTLTSQTTSSPVTIVCSDGARGCGLFCTVSNVILNLRLEEEIDIFHTVRQLQIRRPQFISDYDEYKSCYEMVKLYLESSNIYANV</sequence>
<dbReference type="PROSITE" id="PS00383">
    <property type="entry name" value="TYR_PHOSPHATASE_1"/>
    <property type="match status" value="1"/>
</dbReference>
<dbReference type="CDD" id="cd00047">
    <property type="entry name" value="PTPc"/>
    <property type="match status" value="1"/>
</dbReference>
<dbReference type="PROSITE" id="PS50056">
    <property type="entry name" value="TYR_PHOSPHATASE_2"/>
    <property type="match status" value="2"/>
</dbReference>
<proteinExistence type="predicted"/>
<gene>
    <name evidence="3" type="ORF">KUTeg_012113</name>
</gene>
<dbReference type="InterPro" id="IPR016130">
    <property type="entry name" value="Tyr_Pase_AS"/>
</dbReference>
<dbReference type="PANTHER" id="PTHR19134:SF449">
    <property type="entry name" value="TYROSINE-PROTEIN PHOSPHATASE 1"/>
    <property type="match status" value="1"/>
</dbReference>
<dbReference type="SUPFAM" id="SSF52799">
    <property type="entry name" value="(Phosphotyrosine protein) phosphatases II"/>
    <property type="match status" value="2"/>
</dbReference>
<accession>A0ABQ9EYL9</accession>
<dbReference type="InterPro" id="IPR003595">
    <property type="entry name" value="Tyr_Pase_cat"/>
</dbReference>
<evidence type="ECO:0000313" key="4">
    <source>
        <dbReference type="Proteomes" id="UP001217089"/>
    </source>
</evidence>
<dbReference type="Gene3D" id="3.90.190.10">
    <property type="entry name" value="Protein tyrosine phosphatase superfamily"/>
    <property type="match status" value="2"/>
</dbReference>
<dbReference type="SMART" id="SM00194">
    <property type="entry name" value="PTPc"/>
    <property type="match status" value="1"/>
</dbReference>
<dbReference type="PROSITE" id="PS50055">
    <property type="entry name" value="TYR_PHOSPHATASE_PTP"/>
    <property type="match status" value="2"/>
</dbReference>
<feature type="domain" description="Tyrosine-protein phosphatase" evidence="1">
    <location>
        <begin position="102"/>
        <end position="247"/>
    </location>
</feature>
<dbReference type="PRINTS" id="PR00700">
    <property type="entry name" value="PRTYPHPHTASE"/>
</dbReference>
<protein>
    <submittedName>
        <fullName evidence="3">Uncharacterized protein</fullName>
    </submittedName>
</protein>
<organism evidence="3 4">
    <name type="scientific">Tegillarca granosa</name>
    <name type="common">Malaysian cockle</name>
    <name type="synonym">Anadara granosa</name>
    <dbReference type="NCBI Taxonomy" id="220873"/>
    <lineage>
        <taxon>Eukaryota</taxon>
        <taxon>Metazoa</taxon>
        <taxon>Spiralia</taxon>
        <taxon>Lophotrochozoa</taxon>
        <taxon>Mollusca</taxon>
        <taxon>Bivalvia</taxon>
        <taxon>Autobranchia</taxon>
        <taxon>Pteriomorphia</taxon>
        <taxon>Arcoida</taxon>
        <taxon>Arcoidea</taxon>
        <taxon>Arcidae</taxon>
        <taxon>Tegillarca</taxon>
    </lineage>
</organism>
<dbReference type="InterPro" id="IPR050348">
    <property type="entry name" value="Protein-Tyr_Phosphatase"/>
</dbReference>
<dbReference type="Proteomes" id="UP001217089">
    <property type="component" value="Unassembled WGS sequence"/>
</dbReference>
<evidence type="ECO:0000313" key="3">
    <source>
        <dbReference type="EMBL" id="KAJ8310248.1"/>
    </source>
</evidence>
<dbReference type="InterPro" id="IPR029021">
    <property type="entry name" value="Prot-tyrosine_phosphatase-like"/>
</dbReference>
<feature type="domain" description="Tyrosine specific protein phosphatases" evidence="2">
    <location>
        <begin position="32"/>
        <end position="103"/>
    </location>
</feature>
<evidence type="ECO:0000259" key="2">
    <source>
        <dbReference type="PROSITE" id="PS50056"/>
    </source>
</evidence>
<keyword evidence="4" id="KW-1185">Reference proteome</keyword>
<evidence type="ECO:0000259" key="1">
    <source>
        <dbReference type="PROSITE" id="PS50055"/>
    </source>
</evidence>
<dbReference type="PANTHER" id="PTHR19134">
    <property type="entry name" value="RECEPTOR-TYPE TYROSINE-PROTEIN PHOSPHATASE"/>
    <property type="match status" value="1"/>
</dbReference>
<name>A0ABQ9EYL9_TEGGR</name>
<dbReference type="SMART" id="SM00404">
    <property type="entry name" value="PTPc_motif"/>
    <property type="match status" value="2"/>
</dbReference>
<reference evidence="3 4" key="1">
    <citation type="submission" date="2022-12" db="EMBL/GenBank/DDBJ databases">
        <title>Chromosome-level genome of Tegillarca granosa.</title>
        <authorList>
            <person name="Kim J."/>
        </authorList>
    </citation>
    <scope>NUCLEOTIDE SEQUENCE [LARGE SCALE GENOMIC DNA]</scope>
    <source>
        <strain evidence="3">Teg-2019</strain>
        <tissue evidence="3">Adductor muscle</tissue>
    </source>
</reference>
<feature type="domain" description="Tyrosine specific protein phosphatases" evidence="2">
    <location>
        <begin position="165"/>
        <end position="238"/>
    </location>
</feature>
<feature type="domain" description="Tyrosine-protein phosphatase" evidence="1">
    <location>
        <begin position="1"/>
        <end position="100"/>
    </location>
</feature>